<dbReference type="Gene3D" id="1.25.10.10">
    <property type="entry name" value="Leucine-rich Repeat Variant"/>
    <property type="match status" value="1"/>
</dbReference>
<dbReference type="InterPro" id="IPR000225">
    <property type="entry name" value="Armadillo"/>
</dbReference>
<dbReference type="AlphaFoldDB" id="A0AB40BYE9"/>
<organism evidence="6 7">
    <name type="scientific">Dioscorea cayennensis subsp. rotundata</name>
    <name type="common">White Guinea yam</name>
    <name type="synonym">Dioscorea rotundata</name>
    <dbReference type="NCBI Taxonomy" id="55577"/>
    <lineage>
        <taxon>Eukaryota</taxon>
        <taxon>Viridiplantae</taxon>
        <taxon>Streptophyta</taxon>
        <taxon>Embryophyta</taxon>
        <taxon>Tracheophyta</taxon>
        <taxon>Spermatophyta</taxon>
        <taxon>Magnoliopsida</taxon>
        <taxon>Liliopsida</taxon>
        <taxon>Dioscoreales</taxon>
        <taxon>Dioscoreaceae</taxon>
        <taxon>Dioscorea</taxon>
    </lineage>
</organism>
<accession>A0AB40BYE9</accession>
<dbReference type="InterPro" id="IPR011989">
    <property type="entry name" value="ARM-like"/>
</dbReference>
<feature type="domain" description="U-box" evidence="5">
    <location>
        <begin position="253"/>
        <end position="332"/>
    </location>
</feature>
<comment type="catalytic activity">
    <reaction evidence="1">
        <text>S-ubiquitinyl-[E2 ubiquitin-conjugating enzyme]-L-cysteine + [acceptor protein]-L-lysine = [E2 ubiquitin-conjugating enzyme]-L-cysteine + N(6)-ubiquitinyl-[acceptor protein]-L-lysine.</text>
        <dbReference type="EC" id="2.3.2.27"/>
    </reaction>
</comment>
<evidence type="ECO:0000313" key="7">
    <source>
        <dbReference type="RefSeq" id="XP_039132099.1"/>
    </source>
</evidence>
<evidence type="ECO:0000256" key="1">
    <source>
        <dbReference type="ARBA" id="ARBA00000900"/>
    </source>
</evidence>
<evidence type="ECO:0000256" key="3">
    <source>
        <dbReference type="ARBA" id="ARBA00012483"/>
    </source>
</evidence>
<dbReference type="PANTHER" id="PTHR45958:SF14">
    <property type="entry name" value="RING-TYPE E3 UBIQUITIN TRANSFERASE"/>
    <property type="match status" value="1"/>
</dbReference>
<dbReference type="InterPro" id="IPR013083">
    <property type="entry name" value="Znf_RING/FYVE/PHD"/>
</dbReference>
<dbReference type="RefSeq" id="XP_039132099.1">
    <property type="nucleotide sequence ID" value="XM_039276165.1"/>
</dbReference>
<dbReference type="InterPro" id="IPR052608">
    <property type="entry name" value="U-box_domain_protein"/>
</dbReference>
<dbReference type="SMART" id="SM00504">
    <property type="entry name" value="Ubox"/>
    <property type="match status" value="1"/>
</dbReference>
<reference evidence="7" key="1">
    <citation type="submission" date="2025-08" db="UniProtKB">
        <authorList>
            <consortium name="RefSeq"/>
        </authorList>
    </citation>
    <scope>IDENTIFICATION</scope>
</reference>
<evidence type="ECO:0000259" key="5">
    <source>
        <dbReference type="PROSITE" id="PS51698"/>
    </source>
</evidence>
<dbReference type="PROSITE" id="PS51698">
    <property type="entry name" value="U_BOX"/>
    <property type="match status" value="1"/>
</dbReference>
<evidence type="ECO:0000256" key="2">
    <source>
        <dbReference type="ARBA" id="ARBA00004906"/>
    </source>
</evidence>
<dbReference type="Proteomes" id="UP001515500">
    <property type="component" value="Chromosome 9"/>
</dbReference>
<dbReference type="GO" id="GO:0061630">
    <property type="term" value="F:ubiquitin protein ligase activity"/>
    <property type="evidence" value="ECO:0007669"/>
    <property type="project" value="UniProtKB-EC"/>
</dbReference>
<dbReference type="InterPro" id="IPR016024">
    <property type="entry name" value="ARM-type_fold"/>
</dbReference>
<dbReference type="SUPFAM" id="SSF57850">
    <property type="entry name" value="RING/U-box"/>
    <property type="match status" value="1"/>
</dbReference>
<protein>
    <recommendedName>
        <fullName evidence="3">RING-type E3 ubiquitin transferase</fullName>
        <ecNumber evidence="3">2.3.2.27</ecNumber>
    </recommendedName>
</protein>
<evidence type="ECO:0000313" key="6">
    <source>
        <dbReference type="Proteomes" id="UP001515500"/>
    </source>
</evidence>
<dbReference type="Pfam" id="PF04564">
    <property type="entry name" value="U-box"/>
    <property type="match status" value="1"/>
</dbReference>
<gene>
    <name evidence="7" type="primary">LOC120268904</name>
</gene>
<dbReference type="SMART" id="SM00185">
    <property type="entry name" value="ARM"/>
    <property type="match status" value="3"/>
</dbReference>
<comment type="pathway">
    <text evidence="2">Protein modification; protein ubiquitination.</text>
</comment>
<dbReference type="SUPFAM" id="SSF48371">
    <property type="entry name" value="ARM repeat"/>
    <property type="match status" value="2"/>
</dbReference>
<dbReference type="InterPro" id="IPR003613">
    <property type="entry name" value="Ubox_domain"/>
</dbReference>
<keyword evidence="6" id="KW-1185">Reference proteome</keyword>
<sequence length="842" mass="92472">MTPTTASAATAVAADTAMETLALKLAEICSHAAEDYPWDPPRRFTVLAQRLQLLVAQLSHPGVLPSSPAVSTALRGIAGDVSAAVSTLSSYCSRSRIYVLIHCLPLCSSLRSLCSSLTSSLALLDAPLSCQPDLQKRASDLARDFILSDLRVTETEERVYSALQREGEARESGQKAVQSGIIMDLARALGAGPEALADQIKLLRSDLTGPSISPAERRILVSLEKIFGSWSATEPCVADRSIDVDFDENATIPPFKNFLCPLAKVVMKDPVVLESLQTYERTEIKHWFDWCLEDGRDPTCPVTGQVLQSLELKPNIGLAGAIEEWVNRNIEVQIKSAVQCLGQETSSSLESVERALDNVYRISEEHPTSRYRVRNAGIIGLVVKMLKEQSKMLGSELRTKALMVMDSMAKDHESKLMMLEEGLSRLAIRSLNGSSEKEREYALNLLLQFSHDRGYCAKLASEKGAFVLLSSLAENLQYPRLSNMAEEVLKNMEKEEDNVQHLAVVGRFQPLLNRLCEGSEDVRINMANIVGNMKLTNSDKEHVARQGGRALIAMLSSKPEGRASSLQALYNLSTLDDNSTILVDFGLLPALNNILFMTRPDDQPDLKDLAASTISNIVSNTGHWELSFADDQGHLMQSESVIHSLLQLLTNSSSKCQIAILKILCGIASSPQALELAAAHIGSGNGIAIILPFLEHPESEQRINAFKLANLLSRNLGLALADELRTSNKLLLLKEKLLDPQCLSGEKSEITCILANLPITDDEVKTILGAEFLRWAVDTLKQQLSSSLSNKSKRAGHMLEGLIGLLVHYARSSDQSIRSLIQEMPLYENFHRLTEHPFTMES</sequence>
<name>A0AB40BYE9_DIOCR</name>
<proteinExistence type="predicted"/>
<dbReference type="Gene3D" id="3.30.40.10">
    <property type="entry name" value="Zinc/RING finger domain, C3HC4 (zinc finger)"/>
    <property type="match status" value="1"/>
</dbReference>
<dbReference type="InterPro" id="IPR045210">
    <property type="entry name" value="RING-Ubox_PUB"/>
</dbReference>
<dbReference type="EC" id="2.3.2.27" evidence="3"/>
<keyword evidence="4" id="KW-0808">Transferase</keyword>
<dbReference type="PANTHER" id="PTHR45958">
    <property type="entry name" value="RING-TYPE E3 UBIQUITIN TRANSFERASE"/>
    <property type="match status" value="1"/>
</dbReference>
<dbReference type="CDD" id="cd16664">
    <property type="entry name" value="RING-Ubox_PUB"/>
    <property type="match status" value="1"/>
</dbReference>
<evidence type="ECO:0000256" key="4">
    <source>
        <dbReference type="ARBA" id="ARBA00022679"/>
    </source>
</evidence>
<dbReference type="GeneID" id="120268904"/>
<dbReference type="GO" id="GO:0016567">
    <property type="term" value="P:protein ubiquitination"/>
    <property type="evidence" value="ECO:0007669"/>
    <property type="project" value="InterPro"/>
</dbReference>